<comment type="pathway">
    <text evidence="2">Cell wall biogenesis; peptidoglycan biosynthesis.</text>
</comment>
<feature type="transmembrane region" description="Helical" evidence="23">
    <location>
        <begin position="203"/>
        <end position="219"/>
    </location>
</feature>
<accession>A0A9D1W0V5</accession>
<comment type="caution">
    <text evidence="24">The sequence shown here is derived from an EMBL/GenBank/DDBJ whole genome shotgun (WGS) entry which is preliminary data.</text>
</comment>
<evidence type="ECO:0000256" key="12">
    <source>
        <dbReference type="ARBA" id="ARBA00023306"/>
    </source>
</evidence>
<dbReference type="GO" id="GO:0071555">
    <property type="term" value="P:cell wall organization"/>
    <property type="evidence" value="ECO:0007669"/>
    <property type="project" value="UniProtKB-KW"/>
</dbReference>
<dbReference type="NCBIfam" id="TIGR02614">
    <property type="entry name" value="ftsW"/>
    <property type="match status" value="1"/>
</dbReference>
<evidence type="ECO:0000256" key="21">
    <source>
        <dbReference type="ARBA" id="ARBA00049966"/>
    </source>
</evidence>
<keyword evidence="9" id="KW-0573">Peptidoglycan synthesis</keyword>
<dbReference type="GO" id="GO:0015648">
    <property type="term" value="F:lipid-linked peptidoglycan transporter activity"/>
    <property type="evidence" value="ECO:0007669"/>
    <property type="project" value="TreeGrafter"/>
</dbReference>
<sequence>MRSAAPEPRRGGRERQGTAPLRGDNGGAALRTQTAQGKTRAVPPGAGMVGIPVLTLLLAAFGVLMVHSAGWYTAQEQYGDAFYFLKKQLLGFALGAAAMFAAGFFPYQKLKKLKWPALILSLAMLALVFVPGLGVENYGATRWIGIGPVTIQPSEIARYGFVLFSAAYAAEDPPRMRTFLGMLPVLGAGAGICLLIILEPNMSVTLCTGMLMLVMLFLGGAKVRHLLVILIPAALAVPVLIAVEPYRLQRLYAFLDPWASPQGEGYQLIQSLYALGNGGWLGTGLFGSVQKYRYLPFAESDFILAVIGEELGFCGIVLLLAAAVALIWQGIAAAGRSRDLFGFLLAAGISASYAVQVLVNALVVSGSIPPTGIPLPLISAGNTSLVFTMAAMGVLYNVSRGGAGLPLRRRGR</sequence>
<feature type="transmembrane region" description="Helical" evidence="23">
    <location>
        <begin position="155"/>
        <end position="171"/>
    </location>
</feature>
<evidence type="ECO:0000313" key="25">
    <source>
        <dbReference type="Proteomes" id="UP000886847"/>
    </source>
</evidence>
<feature type="transmembrane region" description="Helical" evidence="23">
    <location>
        <begin position="340"/>
        <end position="363"/>
    </location>
</feature>
<keyword evidence="4" id="KW-0132">Cell division</keyword>
<dbReference type="GO" id="GO:0005886">
    <property type="term" value="C:plasma membrane"/>
    <property type="evidence" value="ECO:0007669"/>
    <property type="project" value="UniProtKB-SubCell"/>
</dbReference>
<comment type="similarity">
    <text evidence="16">Belongs to the SEDS family. FtsW subfamily.</text>
</comment>
<evidence type="ECO:0000256" key="5">
    <source>
        <dbReference type="ARBA" id="ARBA00022676"/>
    </source>
</evidence>
<evidence type="ECO:0000256" key="1">
    <source>
        <dbReference type="ARBA" id="ARBA00004651"/>
    </source>
</evidence>
<evidence type="ECO:0000256" key="10">
    <source>
        <dbReference type="ARBA" id="ARBA00022989"/>
    </source>
</evidence>
<organism evidence="24 25">
    <name type="scientific">Candidatus Borkfalkia faecavium</name>
    <dbReference type="NCBI Taxonomy" id="2838508"/>
    <lineage>
        <taxon>Bacteria</taxon>
        <taxon>Bacillati</taxon>
        <taxon>Bacillota</taxon>
        <taxon>Clostridia</taxon>
        <taxon>Christensenellales</taxon>
        <taxon>Christensenellaceae</taxon>
        <taxon>Candidatus Borkfalkia</taxon>
    </lineage>
</organism>
<evidence type="ECO:0000256" key="6">
    <source>
        <dbReference type="ARBA" id="ARBA00022679"/>
    </source>
</evidence>
<evidence type="ECO:0000256" key="22">
    <source>
        <dbReference type="SAM" id="MobiDB-lite"/>
    </source>
</evidence>
<keyword evidence="5" id="KW-0328">Glycosyltransferase</keyword>
<evidence type="ECO:0000256" key="3">
    <source>
        <dbReference type="ARBA" id="ARBA00022475"/>
    </source>
</evidence>
<evidence type="ECO:0000256" key="2">
    <source>
        <dbReference type="ARBA" id="ARBA00004752"/>
    </source>
</evidence>
<dbReference type="Proteomes" id="UP000886847">
    <property type="component" value="Unassembled WGS sequence"/>
</dbReference>
<evidence type="ECO:0000256" key="18">
    <source>
        <dbReference type="ARBA" id="ARBA00041418"/>
    </source>
</evidence>
<feature type="region of interest" description="Disordered" evidence="22">
    <location>
        <begin position="1"/>
        <end position="42"/>
    </location>
</feature>
<evidence type="ECO:0000256" key="17">
    <source>
        <dbReference type="ARBA" id="ARBA00041185"/>
    </source>
</evidence>
<proteinExistence type="inferred from homology"/>
<dbReference type="Pfam" id="PF01098">
    <property type="entry name" value="FTSW_RODA_SPOVE"/>
    <property type="match status" value="1"/>
</dbReference>
<dbReference type="GO" id="GO:0051301">
    <property type="term" value="P:cell division"/>
    <property type="evidence" value="ECO:0007669"/>
    <property type="project" value="UniProtKB-KW"/>
</dbReference>
<dbReference type="AlphaFoldDB" id="A0A9D1W0V5"/>
<name>A0A9D1W0V5_9FIRM</name>
<feature type="transmembrane region" description="Helical" evidence="23">
    <location>
        <begin position="178"/>
        <end position="197"/>
    </location>
</feature>
<keyword evidence="3" id="KW-1003">Cell membrane</keyword>
<evidence type="ECO:0000256" key="19">
    <source>
        <dbReference type="ARBA" id="ARBA00044770"/>
    </source>
</evidence>
<keyword evidence="10 23" id="KW-1133">Transmembrane helix</keyword>
<feature type="transmembrane region" description="Helical" evidence="23">
    <location>
        <begin position="46"/>
        <end position="69"/>
    </location>
</feature>
<dbReference type="GO" id="GO:0009252">
    <property type="term" value="P:peptidoglycan biosynthetic process"/>
    <property type="evidence" value="ECO:0007669"/>
    <property type="project" value="UniProtKB-KW"/>
</dbReference>
<reference evidence="24" key="1">
    <citation type="journal article" date="2021" name="PeerJ">
        <title>Extensive microbial diversity within the chicken gut microbiome revealed by metagenomics and culture.</title>
        <authorList>
            <person name="Gilroy R."/>
            <person name="Ravi A."/>
            <person name="Getino M."/>
            <person name="Pursley I."/>
            <person name="Horton D.L."/>
            <person name="Alikhan N.F."/>
            <person name="Baker D."/>
            <person name="Gharbi K."/>
            <person name="Hall N."/>
            <person name="Watson M."/>
            <person name="Adriaenssens E.M."/>
            <person name="Foster-Nyarko E."/>
            <person name="Jarju S."/>
            <person name="Secka A."/>
            <person name="Antonio M."/>
            <person name="Oren A."/>
            <person name="Chaudhuri R.R."/>
            <person name="La Ragione R."/>
            <person name="Hildebrand F."/>
            <person name="Pallen M.J."/>
        </authorList>
    </citation>
    <scope>NUCLEOTIDE SEQUENCE</scope>
    <source>
        <strain evidence="24">2189</strain>
    </source>
</reference>
<comment type="subcellular location">
    <subcellularLocation>
        <location evidence="1">Cell membrane</location>
        <topology evidence="1">Multi-pass membrane protein</topology>
    </subcellularLocation>
</comment>
<evidence type="ECO:0000256" key="11">
    <source>
        <dbReference type="ARBA" id="ARBA00023136"/>
    </source>
</evidence>
<gene>
    <name evidence="24" type="primary">ftsW</name>
    <name evidence="24" type="ORF">H9851_04895</name>
</gene>
<dbReference type="GO" id="GO:0008360">
    <property type="term" value="P:regulation of cell shape"/>
    <property type="evidence" value="ECO:0007669"/>
    <property type="project" value="UniProtKB-KW"/>
</dbReference>
<comment type="catalytic activity">
    <reaction evidence="20">
        <text>[GlcNAc-(1-&gt;4)-Mur2Ac(oyl-L-Ala-gamma-D-Glu-L-Lys-D-Ala-D-Ala)](n)-di-trans,octa-cis-undecaprenyl diphosphate + beta-D-GlcNAc-(1-&gt;4)-Mur2Ac(oyl-L-Ala-gamma-D-Glu-L-Lys-D-Ala-D-Ala)-di-trans,octa-cis-undecaprenyl diphosphate = [GlcNAc-(1-&gt;4)-Mur2Ac(oyl-L-Ala-gamma-D-Glu-L-Lys-D-Ala-D-Ala)](n+1)-di-trans,octa-cis-undecaprenyl diphosphate + di-trans,octa-cis-undecaprenyl diphosphate + H(+)</text>
        <dbReference type="Rhea" id="RHEA:23708"/>
        <dbReference type="Rhea" id="RHEA-COMP:9602"/>
        <dbReference type="Rhea" id="RHEA-COMP:9603"/>
        <dbReference type="ChEBI" id="CHEBI:15378"/>
        <dbReference type="ChEBI" id="CHEBI:58405"/>
        <dbReference type="ChEBI" id="CHEBI:60033"/>
        <dbReference type="ChEBI" id="CHEBI:78435"/>
        <dbReference type="EC" id="2.4.99.28"/>
    </reaction>
</comment>
<evidence type="ECO:0000256" key="4">
    <source>
        <dbReference type="ARBA" id="ARBA00022618"/>
    </source>
</evidence>
<dbReference type="EMBL" id="DXEW01000025">
    <property type="protein sequence ID" value="HIX50600.1"/>
    <property type="molecule type" value="Genomic_DNA"/>
</dbReference>
<evidence type="ECO:0000313" key="24">
    <source>
        <dbReference type="EMBL" id="HIX50600.1"/>
    </source>
</evidence>
<keyword evidence="8" id="KW-0133">Cell shape</keyword>
<feature type="transmembrane region" description="Helical" evidence="23">
    <location>
        <begin position="375"/>
        <end position="398"/>
    </location>
</feature>
<comment type="function">
    <text evidence="21">Peptidoglycan polymerase that is essential for cell division.</text>
</comment>
<dbReference type="PANTHER" id="PTHR30474">
    <property type="entry name" value="CELL CYCLE PROTEIN"/>
    <property type="match status" value="1"/>
</dbReference>
<keyword evidence="13" id="KW-0961">Cell wall biogenesis/degradation</keyword>
<evidence type="ECO:0000256" key="7">
    <source>
        <dbReference type="ARBA" id="ARBA00022692"/>
    </source>
</evidence>
<evidence type="ECO:0000256" key="23">
    <source>
        <dbReference type="SAM" id="Phobius"/>
    </source>
</evidence>
<feature type="compositionally biased region" description="Basic and acidic residues" evidence="22">
    <location>
        <begin position="7"/>
        <end position="16"/>
    </location>
</feature>
<feature type="transmembrane region" description="Helical" evidence="23">
    <location>
        <begin position="89"/>
        <end position="105"/>
    </location>
</feature>
<reference evidence="24" key="2">
    <citation type="submission" date="2021-04" db="EMBL/GenBank/DDBJ databases">
        <authorList>
            <person name="Gilroy R."/>
        </authorList>
    </citation>
    <scope>NUCLEOTIDE SEQUENCE</scope>
    <source>
        <strain evidence="24">2189</strain>
    </source>
</reference>
<dbReference type="EC" id="2.4.99.28" evidence="19"/>
<feature type="transmembrane region" description="Helical" evidence="23">
    <location>
        <begin position="226"/>
        <end position="243"/>
    </location>
</feature>
<protein>
    <recommendedName>
        <fullName evidence="17">Probable peptidoglycan glycosyltransferase FtsW</fullName>
        <ecNumber evidence="19">2.4.99.28</ecNumber>
    </recommendedName>
    <alternativeName>
        <fullName evidence="18">Cell division protein FtsW</fullName>
    </alternativeName>
    <alternativeName>
        <fullName evidence="15">Cell wall polymerase</fullName>
    </alternativeName>
    <alternativeName>
        <fullName evidence="14">Peptidoglycan polymerase</fullName>
    </alternativeName>
</protein>
<evidence type="ECO:0000256" key="14">
    <source>
        <dbReference type="ARBA" id="ARBA00032370"/>
    </source>
</evidence>
<evidence type="ECO:0000256" key="20">
    <source>
        <dbReference type="ARBA" id="ARBA00049902"/>
    </source>
</evidence>
<dbReference type="InterPro" id="IPR001182">
    <property type="entry name" value="FtsW/RodA"/>
</dbReference>
<dbReference type="GO" id="GO:0032153">
    <property type="term" value="C:cell division site"/>
    <property type="evidence" value="ECO:0007669"/>
    <property type="project" value="TreeGrafter"/>
</dbReference>
<keyword evidence="11 23" id="KW-0472">Membrane</keyword>
<evidence type="ECO:0000256" key="13">
    <source>
        <dbReference type="ARBA" id="ARBA00023316"/>
    </source>
</evidence>
<keyword evidence="12" id="KW-0131">Cell cycle</keyword>
<keyword evidence="6" id="KW-0808">Transferase</keyword>
<evidence type="ECO:0000256" key="16">
    <source>
        <dbReference type="ARBA" id="ARBA00038053"/>
    </source>
</evidence>
<feature type="transmembrane region" description="Helical" evidence="23">
    <location>
        <begin position="302"/>
        <end position="328"/>
    </location>
</feature>
<feature type="transmembrane region" description="Helical" evidence="23">
    <location>
        <begin position="117"/>
        <end position="135"/>
    </location>
</feature>
<dbReference type="GO" id="GO:0008955">
    <property type="term" value="F:peptidoglycan glycosyltransferase activity"/>
    <property type="evidence" value="ECO:0007669"/>
    <property type="project" value="UniProtKB-EC"/>
</dbReference>
<dbReference type="InterPro" id="IPR013437">
    <property type="entry name" value="FtsW"/>
</dbReference>
<evidence type="ECO:0000256" key="8">
    <source>
        <dbReference type="ARBA" id="ARBA00022960"/>
    </source>
</evidence>
<evidence type="ECO:0000256" key="9">
    <source>
        <dbReference type="ARBA" id="ARBA00022984"/>
    </source>
</evidence>
<keyword evidence="7 23" id="KW-0812">Transmembrane</keyword>
<dbReference type="PANTHER" id="PTHR30474:SF2">
    <property type="entry name" value="PEPTIDOGLYCAN GLYCOSYLTRANSFERASE FTSW-RELATED"/>
    <property type="match status" value="1"/>
</dbReference>
<evidence type="ECO:0000256" key="15">
    <source>
        <dbReference type="ARBA" id="ARBA00033270"/>
    </source>
</evidence>